<accession>A0A837KVG0</accession>
<feature type="transmembrane region" description="Helical" evidence="1">
    <location>
        <begin position="37"/>
        <end position="63"/>
    </location>
</feature>
<sequence length="293" mass="34143">MLIMSILLTIILIGLLVFIYQKREETESNLGWKVVGYFWLGAFTFKVNETPLPLGFLLFLLIFRPMTNVKTKKRSAYLGLACFLILNLILPAVERDLFERPRDVVAASDNMFQINFANDWMTIRDQLKIDEHARLVYFKANYQKNGQLDRLYYNVVSVSEKDSIYYDIHFSADTNRYTIRAEKIGVEGLEYVEFVEASRFFEVLDEVQVRNLSLEQPYVGYTLRFDGERIKDADEYRQKYVILGKEIKTITRDQLPIDGYSIHLCGKEKPYELPSGSGVSNRCEANADFFFDD</sequence>
<evidence type="ECO:0000313" key="2">
    <source>
        <dbReference type="EMBL" id="KLI00937.1"/>
    </source>
</evidence>
<keyword evidence="1" id="KW-0472">Membrane</keyword>
<keyword evidence="1" id="KW-0812">Transmembrane</keyword>
<reference evidence="2 3" key="1">
    <citation type="submission" date="2015-05" db="EMBL/GenBank/DDBJ databases">
        <title>Genome sequencing project for genomic taxonomy and phylogenomics of Bacillus-like bacteria.</title>
        <authorList>
            <person name="Liu B."/>
            <person name="Wang J."/>
            <person name="Zhu Y."/>
            <person name="Liu G."/>
            <person name="Chen Q."/>
            <person name="Chen Z."/>
            <person name="Lan J."/>
            <person name="Che J."/>
            <person name="Ge C."/>
            <person name="Shi H."/>
            <person name="Pan Z."/>
            <person name="Liu X."/>
        </authorList>
    </citation>
    <scope>NUCLEOTIDE SEQUENCE [LARGE SCALE GENOMIC DNA]</scope>
    <source>
        <strain evidence="2 3">DSM 9885</strain>
    </source>
</reference>
<comment type="caution">
    <text evidence="2">The sequence shown here is derived from an EMBL/GenBank/DDBJ whole genome shotgun (WGS) entry which is preliminary data.</text>
</comment>
<dbReference type="OrthoDB" id="1747727at2"/>
<name>A0A837KVG0_9BACL</name>
<dbReference type="Proteomes" id="UP000035218">
    <property type="component" value="Unassembled WGS sequence"/>
</dbReference>
<proteinExistence type="predicted"/>
<gene>
    <name evidence="2" type="ORF">AA984_03215</name>
</gene>
<protein>
    <submittedName>
        <fullName evidence="2">Uncharacterized protein</fullName>
    </submittedName>
</protein>
<feature type="transmembrane region" description="Helical" evidence="1">
    <location>
        <begin position="75"/>
        <end position="93"/>
    </location>
</feature>
<evidence type="ECO:0000313" key="3">
    <source>
        <dbReference type="Proteomes" id="UP000035218"/>
    </source>
</evidence>
<keyword evidence="1" id="KW-1133">Transmembrane helix</keyword>
<dbReference type="AlphaFoldDB" id="A0A837KVG0"/>
<organism evidence="2 3">
    <name type="scientific">Brevibacillus formosus</name>
    <dbReference type="NCBI Taxonomy" id="54913"/>
    <lineage>
        <taxon>Bacteria</taxon>
        <taxon>Bacillati</taxon>
        <taxon>Bacillota</taxon>
        <taxon>Bacilli</taxon>
        <taxon>Bacillales</taxon>
        <taxon>Paenibacillaceae</taxon>
        <taxon>Brevibacillus</taxon>
    </lineage>
</organism>
<dbReference type="EMBL" id="LDCN01000001">
    <property type="protein sequence ID" value="KLI00937.1"/>
    <property type="molecule type" value="Genomic_DNA"/>
</dbReference>
<evidence type="ECO:0000256" key="1">
    <source>
        <dbReference type="SAM" id="Phobius"/>
    </source>
</evidence>